<proteinExistence type="inferred from homology"/>
<feature type="transmembrane region" description="Helical" evidence="7">
    <location>
        <begin position="31"/>
        <end position="52"/>
    </location>
</feature>
<protein>
    <recommendedName>
        <fullName evidence="7">TRAP transporter large permease protein</fullName>
    </recommendedName>
</protein>
<keyword evidence="5 7" id="KW-1133">Transmembrane helix</keyword>
<reference evidence="9 11" key="1">
    <citation type="submission" date="2014-09" db="EMBL/GenBank/DDBJ databases">
        <authorList>
            <person name="McGinnis J.M."/>
            <person name="Wolfgang W.J."/>
        </authorList>
    </citation>
    <scope>NUCLEOTIDE SEQUENCE [LARGE SCALE GENOMIC DNA]</scope>
    <source>
        <strain evidence="9 11">JCM 14014</strain>
    </source>
</reference>
<feature type="transmembrane region" description="Helical" evidence="7">
    <location>
        <begin position="64"/>
        <end position="85"/>
    </location>
</feature>
<dbReference type="Proteomes" id="UP000029846">
    <property type="component" value="Unassembled WGS sequence"/>
</dbReference>
<keyword evidence="7" id="KW-0813">Transport</keyword>
<name>A0A099EVA3_9RHOB</name>
<comment type="subcellular location">
    <subcellularLocation>
        <location evidence="1 7">Cell inner membrane</location>
        <topology evidence="1 7">Multi-pass membrane protein</topology>
    </subcellularLocation>
</comment>
<dbReference type="PANTHER" id="PTHR33362:SF5">
    <property type="entry name" value="C4-DICARBOXYLATE TRAP TRANSPORTER LARGE PERMEASE PROTEIN DCTM"/>
    <property type="match status" value="1"/>
</dbReference>
<dbReference type="AlphaFoldDB" id="A0A099EVA3"/>
<dbReference type="Proteomes" id="UP000182312">
    <property type="component" value="Unassembled WGS sequence"/>
</dbReference>
<keyword evidence="6 7" id="KW-0472">Membrane</keyword>
<dbReference type="InterPro" id="IPR004681">
    <property type="entry name" value="TRAP_DctM"/>
</dbReference>
<reference evidence="10 12" key="3">
    <citation type="submission" date="2016-10" db="EMBL/GenBank/DDBJ databases">
        <authorList>
            <person name="de Groot N.N."/>
        </authorList>
    </citation>
    <scope>NUCLEOTIDE SEQUENCE [LARGE SCALE GENOMIC DNA]</scope>
    <source>
        <strain evidence="10 12">CGMCC 1.6117</strain>
    </source>
</reference>
<dbReference type="eggNOG" id="COG1593">
    <property type="taxonomic scope" value="Bacteria"/>
</dbReference>
<evidence type="ECO:0000313" key="9">
    <source>
        <dbReference type="EMBL" id="KGJ01926.1"/>
    </source>
</evidence>
<comment type="similarity">
    <text evidence="7">Belongs to the TRAP transporter large permease family.</text>
</comment>
<evidence type="ECO:0000256" key="5">
    <source>
        <dbReference type="ARBA" id="ARBA00022989"/>
    </source>
</evidence>
<keyword evidence="4 7" id="KW-0812">Transmembrane</keyword>
<evidence type="ECO:0000256" key="4">
    <source>
        <dbReference type="ARBA" id="ARBA00022692"/>
    </source>
</evidence>
<dbReference type="GO" id="GO:0005886">
    <property type="term" value="C:plasma membrane"/>
    <property type="evidence" value="ECO:0007669"/>
    <property type="project" value="UniProtKB-SubCell"/>
</dbReference>
<reference evidence="9 11" key="2">
    <citation type="submission" date="2014-10" db="EMBL/GenBank/DDBJ databases">
        <title>Paracoccus sanguinis sp. nov., isolated from clinical specimens of New York State patients.</title>
        <authorList>
            <person name="Mingle L.A."/>
            <person name="Cole J.A."/>
            <person name="Lapierre P."/>
            <person name="Musser K.A."/>
        </authorList>
    </citation>
    <scope>NUCLEOTIDE SEQUENCE [LARGE SCALE GENOMIC DNA]</scope>
    <source>
        <strain evidence="9 11">JCM 14014</strain>
    </source>
</reference>
<evidence type="ECO:0000256" key="1">
    <source>
        <dbReference type="ARBA" id="ARBA00004429"/>
    </source>
</evidence>
<dbReference type="InterPro" id="IPR010656">
    <property type="entry name" value="DctM"/>
</dbReference>
<dbReference type="OrthoDB" id="9790209at2"/>
<organism evidence="9 11">
    <name type="scientific">Paracoccus halophilus</name>
    <dbReference type="NCBI Taxonomy" id="376733"/>
    <lineage>
        <taxon>Bacteria</taxon>
        <taxon>Pseudomonadati</taxon>
        <taxon>Pseudomonadota</taxon>
        <taxon>Alphaproteobacteria</taxon>
        <taxon>Rhodobacterales</taxon>
        <taxon>Paracoccaceae</taxon>
        <taxon>Paracoccus</taxon>
    </lineage>
</organism>
<sequence length="435" mass="45199">MDRIEVGIAGIVAVLVLLMMRMQVGVVLGIVSFIGISVITSTGAAWGILTAIPMNFVANWSLSAVPMFLLMGFIAAQAGLTNGLFSSAKIFIGRIPGGLASATVLASALFASSSGSSVATAAAFSRIAVPEMLKANYKPSLATGSVAAAGTLGSMIPPSILMILYGIFTNTSIGQLFVAGILPGILSGLAFIVMITLRAMIDPSLAPAYKGVHTRQEIWGHLRDMWPLPILIIGVLGGIFSGVITPTEAGAIGAFCAVLIALARRSLSRRDFARAIIATAEGTCTVFIIAIGATMFSVFLGLTTLPMVFADFLLGNVSSTLAVIAAIAVLYIVLGMFVESLAIMLLTIPIIDPVLQGMGVNMVWFGIIVIKLLEIGLITPPVGLNLFVVKSALGAQVSLTEVIRGGAWFVATDFITLLLIVLVPAISLFLPAMMG</sequence>
<feature type="domain" description="TRAP C4-dicarboxylate transport system permease DctM subunit" evidence="8">
    <location>
        <begin position="11"/>
        <end position="426"/>
    </location>
</feature>
<evidence type="ECO:0000313" key="12">
    <source>
        <dbReference type="Proteomes" id="UP000182312"/>
    </source>
</evidence>
<feature type="transmembrane region" description="Helical" evidence="7">
    <location>
        <begin position="408"/>
        <end position="430"/>
    </location>
</feature>
<feature type="transmembrane region" description="Helical" evidence="7">
    <location>
        <begin position="363"/>
        <end position="388"/>
    </location>
</feature>
<dbReference type="RefSeq" id="WP_036744058.1">
    <property type="nucleotide sequence ID" value="NZ_FOJO01000048.1"/>
</dbReference>
<dbReference type="PIRSF" id="PIRSF006066">
    <property type="entry name" value="HI0050"/>
    <property type="match status" value="1"/>
</dbReference>
<dbReference type="EMBL" id="FOJO01000048">
    <property type="protein sequence ID" value="SFA62362.1"/>
    <property type="molecule type" value="Genomic_DNA"/>
</dbReference>
<evidence type="ECO:0000259" key="8">
    <source>
        <dbReference type="Pfam" id="PF06808"/>
    </source>
</evidence>
<feature type="transmembrane region" description="Helical" evidence="7">
    <location>
        <begin position="322"/>
        <end position="351"/>
    </location>
</feature>
<evidence type="ECO:0000256" key="7">
    <source>
        <dbReference type="RuleBase" id="RU369079"/>
    </source>
</evidence>
<evidence type="ECO:0000256" key="3">
    <source>
        <dbReference type="ARBA" id="ARBA00022519"/>
    </source>
</evidence>
<comment type="function">
    <text evidence="7">Part of the tripartite ATP-independent periplasmic (TRAP) transport system.</text>
</comment>
<feature type="transmembrane region" description="Helical" evidence="7">
    <location>
        <begin position="176"/>
        <end position="201"/>
    </location>
</feature>
<keyword evidence="3 7" id="KW-0997">Cell inner membrane</keyword>
<feature type="transmembrane region" description="Helical" evidence="7">
    <location>
        <begin position="230"/>
        <end position="263"/>
    </location>
</feature>
<keyword evidence="11" id="KW-1185">Reference proteome</keyword>
<dbReference type="EMBL" id="JRKN01000052">
    <property type="protein sequence ID" value="KGJ01926.1"/>
    <property type="molecule type" value="Genomic_DNA"/>
</dbReference>
<dbReference type="GO" id="GO:0022857">
    <property type="term" value="F:transmembrane transporter activity"/>
    <property type="evidence" value="ECO:0007669"/>
    <property type="project" value="UniProtKB-UniRule"/>
</dbReference>
<feature type="transmembrane region" description="Helical" evidence="7">
    <location>
        <begin position="275"/>
        <end position="302"/>
    </location>
</feature>
<evidence type="ECO:0000256" key="6">
    <source>
        <dbReference type="ARBA" id="ARBA00023136"/>
    </source>
</evidence>
<dbReference type="NCBIfam" id="TIGR00786">
    <property type="entry name" value="dctM"/>
    <property type="match status" value="1"/>
</dbReference>
<feature type="transmembrane region" description="Helical" evidence="7">
    <location>
        <begin position="144"/>
        <end position="164"/>
    </location>
</feature>
<evidence type="ECO:0000313" key="10">
    <source>
        <dbReference type="EMBL" id="SFA62362.1"/>
    </source>
</evidence>
<comment type="subunit">
    <text evidence="7">The complex comprises the extracytoplasmic solute receptor protein and the two transmembrane proteins.</text>
</comment>
<keyword evidence="2" id="KW-1003">Cell membrane</keyword>
<feature type="transmembrane region" description="Helical" evidence="7">
    <location>
        <begin position="97"/>
        <end position="124"/>
    </location>
</feature>
<gene>
    <name evidence="9" type="ORF">IT41_18905</name>
    <name evidence="10" type="ORF">SAMN04487972_1483</name>
</gene>
<accession>A0A099EVA3</accession>
<dbReference type="STRING" id="376733.SAMN04487972_1483"/>
<dbReference type="PANTHER" id="PTHR33362">
    <property type="entry name" value="SIALIC ACID TRAP TRANSPORTER PERMEASE PROTEIN SIAT-RELATED"/>
    <property type="match status" value="1"/>
</dbReference>
<dbReference type="Pfam" id="PF06808">
    <property type="entry name" value="DctM"/>
    <property type="match status" value="1"/>
</dbReference>
<evidence type="ECO:0000256" key="2">
    <source>
        <dbReference type="ARBA" id="ARBA00022475"/>
    </source>
</evidence>
<feature type="transmembrane region" description="Helical" evidence="7">
    <location>
        <begin position="6"/>
        <end position="24"/>
    </location>
</feature>
<evidence type="ECO:0000313" key="11">
    <source>
        <dbReference type="Proteomes" id="UP000029846"/>
    </source>
</evidence>